<accession>A0A1H7KRR2</accession>
<feature type="transmembrane region" description="Helical" evidence="1">
    <location>
        <begin position="64"/>
        <end position="83"/>
    </location>
</feature>
<keyword evidence="1" id="KW-0472">Membrane</keyword>
<evidence type="ECO:0000256" key="1">
    <source>
        <dbReference type="SAM" id="Phobius"/>
    </source>
</evidence>
<dbReference type="OrthoDB" id="343232at2157"/>
<proteinExistence type="predicted"/>
<feature type="transmembrane region" description="Helical" evidence="1">
    <location>
        <begin position="145"/>
        <end position="162"/>
    </location>
</feature>
<sequence>MTERVPEFALLIGIFLGLSATVSGAVLTGELFRPLLTGVVVCYPFAAFGIVRSEDPSEAIPSKYVLAVGVVLAGVTLAAALFERPLSDFVAGLFAATLVVLPPVAYAVRYGAGVNPLSPAQTLVVTSVVGALFVVSSPIAGSPLAAATGFLVTLSGALYADTRGYRLPRKHQRLAIVAGGLLGIGIVGVAAVSRLPLVPTLASGAAFALAPSLFVALTRER</sequence>
<feature type="transmembrane region" description="Helical" evidence="1">
    <location>
        <begin position="174"/>
        <end position="192"/>
    </location>
</feature>
<keyword evidence="1" id="KW-0812">Transmembrane</keyword>
<feature type="transmembrane region" description="Helical" evidence="1">
    <location>
        <begin position="120"/>
        <end position="139"/>
    </location>
</feature>
<evidence type="ECO:0000313" key="2">
    <source>
        <dbReference type="EMBL" id="SEK89489.1"/>
    </source>
</evidence>
<evidence type="ECO:0000313" key="3">
    <source>
        <dbReference type="Proteomes" id="UP000183894"/>
    </source>
</evidence>
<organism evidence="2 3">
    <name type="scientific">Haloferax larsenii</name>
    <dbReference type="NCBI Taxonomy" id="302484"/>
    <lineage>
        <taxon>Archaea</taxon>
        <taxon>Methanobacteriati</taxon>
        <taxon>Methanobacteriota</taxon>
        <taxon>Stenosarchaea group</taxon>
        <taxon>Halobacteria</taxon>
        <taxon>Halobacteriales</taxon>
        <taxon>Haloferacaceae</taxon>
        <taxon>Haloferax</taxon>
    </lineage>
</organism>
<feature type="transmembrane region" description="Helical" evidence="1">
    <location>
        <begin position="198"/>
        <end position="217"/>
    </location>
</feature>
<feature type="transmembrane region" description="Helical" evidence="1">
    <location>
        <begin position="34"/>
        <end position="52"/>
    </location>
</feature>
<protein>
    <submittedName>
        <fullName evidence="2">Uncharacterized protein</fullName>
    </submittedName>
</protein>
<dbReference type="AlphaFoldDB" id="A0A1H7KRR2"/>
<reference evidence="2 3" key="1">
    <citation type="submission" date="2016-10" db="EMBL/GenBank/DDBJ databases">
        <authorList>
            <person name="de Groot N.N."/>
        </authorList>
    </citation>
    <scope>NUCLEOTIDE SEQUENCE [LARGE SCALE GENOMIC DNA]</scope>
    <source>
        <strain evidence="2 3">CDM_5</strain>
    </source>
</reference>
<keyword evidence="1" id="KW-1133">Transmembrane helix</keyword>
<dbReference type="Proteomes" id="UP000183894">
    <property type="component" value="Unassembled WGS sequence"/>
</dbReference>
<dbReference type="RefSeq" id="WP_074792749.1">
    <property type="nucleotide sequence ID" value="NZ_FOAD01000002.1"/>
</dbReference>
<gene>
    <name evidence="2" type="ORF">SAMN04488691_10294</name>
</gene>
<dbReference type="EMBL" id="FOAD01000002">
    <property type="protein sequence ID" value="SEK89489.1"/>
    <property type="molecule type" value="Genomic_DNA"/>
</dbReference>
<feature type="transmembrane region" description="Helical" evidence="1">
    <location>
        <begin position="89"/>
        <end position="108"/>
    </location>
</feature>
<name>A0A1H7KRR2_HALLR</name>